<dbReference type="HOGENOM" id="CLU_1199779_0_0_1"/>
<reference evidence="2 3" key="1">
    <citation type="journal article" date="2013" name="PLoS Genet.">
        <title>Genomic mechanisms accounting for the adaptation to parasitism in nematode-trapping fungi.</title>
        <authorList>
            <person name="Meerupati T."/>
            <person name="Andersson K.M."/>
            <person name="Friman E."/>
            <person name="Kumar D."/>
            <person name="Tunlid A."/>
            <person name="Ahren D."/>
        </authorList>
    </citation>
    <scope>NUCLEOTIDE SEQUENCE [LARGE SCALE GENOMIC DNA]</scope>
    <source>
        <strain evidence="2 3">CBS 200.50</strain>
    </source>
</reference>
<feature type="chain" id="PRO_5004561758" evidence="1">
    <location>
        <begin position="19"/>
        <end position="231"/>
    </location>
</feature>
<dbReference type="OrthoDB" id="10335256at2759"/>
<sequence>MIALPYIFLACLQGFAAAVPAGNQYRTEEVFADYNDVPGAVPLIGDLFPIKTYKGLKYKGFTLGNSPVGLEDLNLFSIEFDAPFPIARYLIDDLLKTPPSINSTYPGSDIHCFDLHELDFHCMTTTTTIPGILIQCTLVFTPYIGNKRLPPQVATFTPTPGSELPLIITPKSKQQHVKFGDQFKGITGMVITMESAVLTALAPVGLDLGVPDALALMAMDNLKYKLYHQIQ</sequence>
<reference evidence="3" key="2">
    <citation type="submission" date="2013-04" db="EMBL/GenBank/DDBJ databases">
        <title>Genomic mechanisms accounting for the adaptation to parasitism in nematode-trapping fungi.</title>
        <authorList>
            <person name="Ahren D.G."/>
        </authorList>
    </citation>
    <scope>NUCLEOTIDE SEQUENCE [LARGE SCALE GENOMIC DNA]</scope>
    <source>
        <strain evidence="3">CBS 200.50</strain>
    </source>
</reference>
<dbReference type="EMBL" id="AQGS01000017">
    <property type="protein sequence ID" value="EPS45328.1"/>
    <property type="molecule type" value="Genomic_DNA"/>
</dbReference>
<evidence type="ECO:0000313" key="3">
    <source>
        <dbReference type="Proteomes" id="UP000015100"/>
    </source>
</evidence>
<organism evidence="2 3">
    <name type="scientific">Dactylellina haptotyla (strain CBS 200.50)</name>
    <name type="common">Nematode-trapping fungus</name>
    <name type="synonym">Monacrosporium haptotylum</name>
    <dbReference type="NCBI Taxonomy" id="1284197"/>
    <lineage>
        <taxon>Eukaryota</taxon>
        <taxon>Fungi</taxon>
        <taxon>Dikarya</taxon>
        <taxon>Ascomycota</taxon>
        <taxon>Pezizomycotina</taxon>
        <taxon>Orbiliomycetes</taxon>
        <taxon>Orbiliales</taxon>
        <taxon>Orbiliaceae</taxon>
        <taxon>Dactylellina</taxon>
    </lineage>
</organism>
<accession>S8C0V8</accession>
<evidence type="ECO:0000313" key="2">
    <source>
        <dbReference type="EMBL" id="EPS45328.1"/>
    </source>
</evidence>
<dbReference type="Proteomes" id="UP000015100">
    <property type="component" value="Unassembled WGS sequence"/>
</dbReference>
<keyword evidence="3" id="KW-1185">Reference proteome</keyword>
<gene>
    <name evidence="2" type="ORF">H072_711</name>
</gene>
<comment type="caution">
    <text evidence="2">The sequence shown here is derived from an EMBL/GenBank/DDBJ whole genome shotgun (WGS) entry which is preliminary data.</text>
</comment>
<keyword evidence="1" id="KW-0732">Signal</keyword>
<evidence type="ECO:0000256" key="1">
    <source>
        <dbReference type="SAM" id="SignalP"/>
    </source>
</evidence>
<proteinExistence type="predicted"/>
<dbReference type="OMA" id="VFADYND"/>
<name>S8C0V8_DACHA</name>
<feature type="signal peptide" evidence="1">
    <location>
        <begin position="1"/>
        <end position="18"/>
    </location>
</feature>
<dbReference type="AlphaFoldDB" id="S8C0V8"/>
<protein>
    <submittedName>
        <fullName evidence="2">Uncharacterized protein</fullName>
    </submittedName>
</protein>